<dbReference type="PANTHER" id="PTHR43169:SF2">
    <property type="entry name" value="NAD_GMP SYNTHASE DOMAIN-CONTAINING PROTEIN"/>
    <property type="match status" value="1"/>
</dbReference>
<dbReference type="GO" id="GO:0006163">
    <property type="term" value="P:purine nucleotide metabolic process"/>
    <property type="evidence" value="ECO:0007669"/>
    <property type="project" value="UniProtKB-ARBA"/>
</dbReference>
<organism evidence="3 4">
    <name type="scientific">Aminipila terrae</name>
    <dbReference type="NCBI Taxonomy" id="2697030"/>
    <lineage>
        <taxon>Bacteria</taxon>
        <taxon>Bacillati</taxon>
        <taxon>Bacillota</taxon>
        <taxon>Clostridia</taxon>
        <taxon>Peptostreptococcales</taxon>
        <taxon>Anaerovoracaceae</taxon>
        <taxon>Aminipila</taxon>
    </lineage>
</organism>
<dbReference type="InterPro" id="IPR005232">
    <property type="entry name" value="LarE"/>
</dbReference>
<feature type="domain" description="NAD/GMP synthase" evidence="2">
    <location>
        <begin position="11"/>
        <end position="82"/>
    </location>
</feature>
<dbReference type="InterPro" id="IPR052188">
    <property type="entry name" value="Ni-pincer_cofactor_biosynth"/>
</dbReference>
<name>A0A6P1MGC9_9FIRM</name>
<reference evidence="3 4" key="1">
    <citation type="submission" date="2020-01" db="EMBL/GenBank/DDBJ databases">
        <title>Genomic analysis of Aminipila sp. CBA3637.</title>
        <authorList>
            <person name="Kim Y.B."/>
            <person name="Roh S.W."/>
        </authorList>
    </citation>
    <scope>NUCLEOTIDE SEQUENCE [LARGE SCALE GENOMIC DNA]</scope>
    <source>
        <strain evidence="3 4">CBA3637</strain>
    </source>
</reference>
<dbReference type="CDD" id="cd01990">
    <property type="entry name" value="LarE-like"/>
    <property type="match status" value="1"/>
</dbReference>
<dbReference type="RefSeq" id="WP_162362012.1">
    <property type="nucleotide sequence ID" value="NZ_CP047591.1"/>
</dbReference>
<sequence>MKEESLKKYEELKNYLRKMGSVAVAFSGGVDSTLLLYAAKEALEDKAVAIIANSLFVPETEYCEAIEFVKKHHIKYEVIQMDVLSVEGIVQNPENRCYICKKAIFSAILKKGHEMGMKKVAEGSNMDDTKDYRPGKKAIAELSVESPLFAVGLYKEEIREISKELGLSTWDKPSRACLASRFVYGENLTEQRLKRVELAEEYLIELGYNQLRVRTHGDLARIEVEASEFKSITEDNRRLDIYKKFAELGFDYVTLDLRGYKMGSMNIGIE</sequence>
<dbReference type="NCBIfam" id="TIGR00268">
    <property type="entry name" value="ATP-dependent sacrificial sulfur transferase LarE"/>
    <property type="match status" value="1"/>
</dbReference>
<dbReference type="PIRSF" id="PIRSF006661">
    <property type="entry name" value="PP-lp_UCP006661"/>
    <property type="match status" value="1"/>
</dbReference>
<protein>
    <submittedName>
        <fullName evidence="3">ATP-dependent sacrificial sulfur transferase LarE</fullName>
    </submittedName>
</protein>
<feature type="active site" description="Nucleophile and sulfur donor" evidence="1">
    <location>
        <position position="177"/>
    </location>
</feature>
<dbReference type="AlphaFoldDB" id="A0A6P1MGC9"/>
<evidence type="ECO:0000313" key="4">
    <source>
        <dbReference type="Proteomes" id="UP000463883"/>
    </source>
</evidence>
<dbReference type="Gene3D" id="3.40.50.620">
    <property type="entry name" value="HUPs"/>
    <property type="match status" value="1"/>
</dbReference>
<gene>
    <name evidence="3" type="primary">larE</name>
    <name evidence="3" type="ORF">Ami3637_07355</name>
</gene>
<dbReference type="PANTHER" id="PTHR43169">
    <property type="entry name" value="EXSB FAMILY PROTEIN"/>
    <property type="match status" value="1"/>
</dbReference>
<evidence type="ECO:0000313" key="3">
    <source>
        <dbReference type="EMBL" id="QHI72243.1"/>
    </source>
</evidence>
<accession>A0A6P1MGC9</accession>
<proteinExistence type="predicted"/>
<evidence type="ECO:0000256" key="1">
    <source>
        <dbReference type="PIRSR" id="PIRSR006661-1"/>
    </source>
</evidence>
<evidence type="ECO:0000259" key="2">
    <source>
        <dbReference type="Pfam" id="PF02540"/>
    </source>
</evidence>
<dbReference type="SUPFAM" id="SSF52402">
    <property type="entry name" value="Adenine nucleotide alpha hydrolases-like"/>
    <property type="match status" value="1"/>
</dbReference>
<keyword evidence="4" id="KW-1185">Reference proteome</keyword>
<dbReference type="InterPro" id="IPR014729">
    <property type="entry name" value="Rossmann-like_a/b/a_fold"/>
</dbReference>
<dbReference type="KEGG" id="amic:Ami3637_07355"/>
<dbReference type="GO" id="GO:0016783">
    <property type="term" value="F:sulfurtransferase activity"/>
    <property type="evidence" value="ECO:0007669"/>
    <property type="project" value="InterPro"/>
</dbReference>
<dbReference type="InterPro" id="IPR022310">
    <property type="entry name" value="NAD/GMP_synthase"/>
</dbReference>
<dbReference type="Pfam" id="PF02540">
    <property type="entry name" value="NAD_synthase"/>
    <property type="match status" value="1"/>
</dbReference>
<keyword evidence="3" id="KW-0808">Transferase</keyword>
<dbReference type="Proteomes" id="UP000463883">
    <property type="component" value="Chromosome"/>
</dbReference>
<dbReference type="EMBL" id="CP047591">
    <property type="protein sequence ID" value="QHI72243.1"/>
    <property type="molecule type" value="Genomic_DNA"/>
</dbReference>